<dbReference type="SMART" id="SM00347">
    <property type="entry name" value="HTH_MARR"/>
    <property type="match status" value="1"/>
</dbReference>
<dbReference type="SUPFAM" id="SSF46785">
    <property type="entry name" value="Winged helix' DNA-binding domain"/>
    <property type="match status" value="1"/>
</dbReference>
<evidence type="ECO:0000313" key="5">
    <source>
        <dbReference type="EMBL" id="AOM13752.1"/>
    </source>
</evidence>
<evidence type="ECO:0000256" key="3">
    <source>
        <dbReference type="ARBA" id="ARBA00023163"/>
    </source>
</evidence>
<accession>A0A9W3SXX1</accession>
<evidence type="ECO:0000259" key="4">
    <source>
        <dbReference type="PROSITE" id="PS50995"/>
    </source>
</evidence>
<sequence length="148" mass="17373">MRERSMINKNIAEEINQTLEELWILLETKERSYTNFNLNNQQYTLLTLIIRYPSSTPKELAEKMNVTKSAISQQLVKLETEGYIFRRQHAEDKRAFSVELGEKGLLYKKEMDAYMQQVSEKYYASLSPEELTNLLSALQKLTKVIDEL</sequence>
<dbReference type="InterPro" id="IPR036390">
    <property type="entry name" value="WH_DNA-bd_sf"/>
</dbReference>
<gene>
    <name evidence="5" type="ORF">BTI247_54140</name>
</gene>
<evidence type="ECO:0000256" key="2">
    <source>
        <dbReference type="ARBA" id="ARBA00023125"/>
    </source>
</evidence>
<dbReference type="PANTHER" id="PTHR42756:SF1">
    <property type="entry name" value="TRANSCRIPTIONAL REPRESSOR OF EMRAB OPERON"/>
    <property type="match status" value="1"/>
</dbReference>
<proteinExistence type="predicted"/>
<dbReference type="InterPro" id="IPR000835">
    <property type="entry name" value="HTH_MarR-typ"/>
</dbReference>
<dbReference type="PRINTS" id="PR00598">
    <property type="entry name" value="HTHMARR"/>
</dbReference>
<keyword evidence="1" id="KW-0805">Transcription regulation</keyword>
<dbReference type="AlphaFoldDB" id="A0A9W3SXX1"/>
<dbReference type="PANTHER" id="PTHR42756">
    <property type="entry name" value="TRANSCRIPTIONAL REGULATOR, MARR"/>
    <property type="match status" value="1"/>
</dbReference>
<dbReference type="Pfam" id="PF01047">
    <property type="entry name" value="MarR"/>
    <property type="match status" value="1"/>
</dbReference>
<dbReference type="Proteomes" id="UP000192743">
    <property type="component" value="Chromosome"/>
</dbReference>
<keyword evidence="2" id="KW-0238">DNA-binding</keyword>
<dbReference type="InterPro" id="IPR036388">
    <property type="entry name" value="WH-like_DNA-bd_sf"/>
</dbReference>
<feature type="domain" description="HTH marR-type" evidence="4">
    <location>
        <begin position="8"/>
        <end position="143"/>
    </location>
</feature>
<keyword evidence="3" id="KW-0804">Transcription</keyword>
<organism evidence="5 6">
    <name type="scientific">Bacillus thuringiensis Bt18247</name>
    <dbReference type="NCBI Taxonomy" id="1423143"/>
    <lineage>
        <taxon>Bacteria</taxon>
        <taxon>Bacillati</taxon>
        <taxon>Bacillota</taxon>
        <taxon>Bacilli</taxon>
        <taxon>Bacillales</taxon>
        <taxon>Bacillaceae</taxon>
        <taxon>Bacillus</taxon>
        <taxon>Bacillus cereus group</taxon>
    </lineage>
</organism>
<evidence type="ECO:0000256" key="1">
    <source>
        <dbReference type="ARBA" id="ARBA00023015"/>
    </source>
</evidence>
<evidence type="ECO:0000313" key="6">
    <source>
        <dbReference type="Proteomes" id="UP000192743"/>
    </source>
</evidence>
<dbReference type="GO" id="GO:0003677">
    <property type="term" value="F:DNA binding"/>
    <property type="evidence" value="ECO:0007669"/>
    <property type="project" value="UniProtKB-KW"/>
</dbReference>
<dbReference type="Gene3D" id="1.10.10.10">
    <property type="entry name" value="Winged helix-like DNA-binding domain superfamily/Winged helix DNA-binding domain"/>
    <property type="match status" value="1"/>
</dbReference>
<dbReference type="GO" id="GO:0003700">
    <property type="term" value="F:DNA-binding transcription factor activity"/>
    <property type="evidence" value="ECO:0007669"/>
    <property type="project" value="InterPro"/>
</dbReference>
<dbReference type="EMBL" id="CP015250">
    <property type="protein sequence ID" value="AOM13752.1"/>
    <property type="molecule type" value="Genomic_DNA"/>
</dbReference>
<reference evidence="5 6" key="1">
    <citation type="submission" date="2016-02" db="EMBL/GenBank/DDBJ databases">
        <title>Comparative analysis of three nematocidal Bacillus thuringiensis strains.</title>
        <authorList>
            <person name="Hollensteiner J."/>
            <person name="Kloesener M."/>
            <person name="Bunk B."/>
            <person name="Sproeer C."/>
            <person name="Rosenstiel P."/>
            <person name="Schulte-Iserlohe R."/>
            <person name="Schulenburg H."/>
            <person name="Liesegang H."/>
        </authorList>
    </citation>
    <scope>NUCLEOTIDE SEQUENCE [LARGE SCALE GENOMIC DNA]</scope>
    <source>
        <strain evidence="5 6">Bt18247</strain>
    </source>
</reference>
<name>A0A9W3SXX1_BACTU</name>
<protein>
    <submittedName>
        <fullName evidence="5">Transcriptional regulator, MarR</fullName>
    </submittedName>
</protein>
<dbReference type="PROSITE" id="PS50995">
    <property type="entry name" value="HTH_MARR_2"/>
    <property type="match status" value="1"/>
</dbReference>